<organism evidence="1 2">
    <name type="scientific">Lyophyllum shimeji</name>
    <name type="common">Hon-shimeji</name>
    <name type="synonym">Tricholoma shimeji</name>
    <dbReference type="NCBI Taxonomy" id="47721"/>
    <lineage>
        <taxon>Eukaryota</taxon>
        <taxon>Fungi</taxon>
        <taxon>Dikarya</taxon>
        <taxon>Basidiomycota</taxon>
        <taxon>Agaricomycotina</taxon>
        <taxon>Agaricomycetes</taxon>
        <taxon>Agaricomycetidae</taxon>
        <taxon>Agaricales</taxon>
        <taxon>Tricholomatineae</taxon>
        <taxon>Lyophyllaceae</taxon>
        <taxon>Lyophyllum</taxon>
    </lineage>
</organism>
<reference evidence="1" key="1">
    <citation type="submission" date="2022-07" db="EMBL/GenBank/DDBJ databases">
        <title>The genome of Lyophyllum shimeji provides insight into the initial evolution of ectomycorrhizal fungal genome.</title>
        <authorList>
            <person name="Kobayashi Y."/>
            <person name="Shibata T."/>
            <person name="Hirakawa H."/>
            <person name="Shigenobu S."/>
            <person name="Nishiyama T."/>
            <person name="Yamada A."/>
            <person name="Hasebe M."/>
            <person name="Kawaguchi M."/>
        </authorList>
    </citation>
    <scope>NUCLEOTIDE SEQUENCE</scope>
    <source>
        <strain evidence="1">AT787</strain>
    </source>
</reference>
<dbReference type="Proteomes" id="UP001063166">
    <property type="component" value="Unassembled WGS sequence"/>
</dbReference>
<sequence>MNAKSCRFRASWRLSGERVSLPIPDSDYLPCVRAPSVTYRNRFFDGIESEDRSAYGPANGYVPRNHMSLCPPSRGSQHEWENIKRMKWEEREQSQA</sequence>
<accession>A0A9P3PNI4</accession>
<evidence type="ECO:0000313" key="2">
    <source>
        <dbReference type="Proteomes" id="UP001063166"/>
    </source>
</evidence>
<proteinExistence type="predicted"/>
<keyword evidence="2" id="KW-1185">Reference proteome</keyword>
<protein>
    <submittedName>
        <fullName evidence="1">Uncharacterized protein</fullName>
    </submittedName>
</protein>
<dbReference type="AlphaFoldDB" id="A0A9P3PNI4"/>
<comment type="caution">
    <text evidence="1">The sequence shown here is derived from an EMBL/GenBank/DDBJ whole genome shotgun (WGS) entry which is preliminary data.</text>
</comment>
<gene>
    <name evidence="1" type="ORF">LshimejAT787_0701920</name>
</gene>
<dbReference type="EMBL" id="BRPK01000007">
    <property type="protein sequence ID" value="GLB39682.1"/>
    <property type="molecule type" value="Genomic_DNA"/>
</dbReference>
<evidence type="ECO:0000313" key="1">
    <source>
        <dbReference type="EMBL" id="GLB39682.1"/>
    </source>
</evidence>
<name>A0A9P3PNI4_LYOSH</name>